<reference evidence="3 4" key="1">
    <citation type="submission" date="2019-06" db="EMBL/GenBank/DDBJ databases">
        <title>Sequencing the genomes of 1000 actinobacteria strains.</title>
        <authorList>
            <person name="Klenk H.-P."/>
        </authorList>
    </citation>
    <scope>NUCLEOTIDE SEQUENCE [LARGE SCALE GENOMIC DNA]</scope>
    <source>
        <strain evidence="3 4">DSM 45301</strain>
    </source>
</reference>
<dbReference type="Proteomes" id="UP000315677">
    <property type="component" value="Unassembled WGS sequence"/>
</dbReference>
<dbReference type="RefSeq" id="WP_142057970.1">
    <property type="nucleotide sequence ID" value="NZ_VFPA01000003.1"/>
</dbReference>
<accession>A0A543DJZ3</accession>
<sequence>MVVIGIDPHKRSHTAVAVDAVGRKLSQLTVPSDDNGLLRLWAWAARFGPDRRWAVEDGRGIAARLVRTLIGQGAVVVWVPPKLMAQCRASARTRGKSDPIDALAIARAAVREPDLPTAHLDDDAADLRLLSDRREYLVKARTAAVNQLRWHLHDLAPHLDAPGRLTGPRQLDRLATALSGLTAGVRRDLALDLVTDIRRLGEQIRQLDKQLAALVTPLAPALLAIVGINVVTAAKILGEVAGVTRFRSAAAFAMHTGVAPIPVWSSNRPQYRLNRGGNRQLNACLHRIVITQLSHSAEAKAWRQRWIARRPNATGKAALRALKRHLADVVYRALHADHQHQLASAA</sequence>
<dbReference type="InterPro" id="IPR047650">
    <property type="entry name" value="Transpos_IS110"/>
</dbReference>
<evidence type="ECO:0000313" key="3">
    <source>
        <dbReference type="EMBL" id="TQM09653.1"/>
    </source>
</evidence>
<dbReference type="GO" id="GO:0004803">
    <property type="term" value="F:transposase activity"/>
    <property type="evidence" value="ECO:0007669"/>
    <property type="project" value="InterPro"/>
</dbReference>
<feature type="domain" description="Transposase IS116/IS110/IS902 C-terminal" evidence="2">
    <location>
        <begin position="221"/>
        <end position="301"/>
    </location>
</feature>
<dbReference type="OrthoDB" id="4337860at2"/>
<dbReference type="AlphaFoldDB" id="A0A543DJZ3"/>
<evidence type="ECO:0000259" key="2">
    <source>
        <dbReference type="Pfam" id="PF02371"/>
    </source>
</evidence>
<proteinExistence type="predicted"/>
<evidence type="ECO:0000313" key="4">
    <source>
        <dbReference type="Proteomes" id="UP000315677"/>
    </source>
</evidence>
<dbReference type="Pfam" id="PF01548">
    <property type="entry name" value="DEDD_Tnp_IS110"/>
    <property type="match status" value="1"/>
</dbReference>
<dbReference type="NCBIfam" id="NF033542">
    <property type="entry name" value="transpos_IS110"/>
    <property type="match status" value="1"/>
</dbReference>
<keyword evidence="4" id="KW-1185">Reference proteome</keyword>
<dbReference type="GO" id="GO:0003677">
    <property type="term" value="F:DNA binding"/>
    <property type="evidence" value="ECO:0007669"/>
    <property type="project" value="InterPro"/>
</dbReference>
<dbReference type="GO" id="GO:0006313">
    <property type="term" value="P:DNA transposition"/>
    <property type="evidence" value="ECO:0007669"/>
    <property type="project" value="InterPro"/>
</dbReference>
<gene>
    <name evidence="3" type="ORF">FB558_5420</name>
</gene>
<dbReference type="PANTHER" id="PTHR33055">
    <property type="entry name" value="TRANSPOSASE FOR INSERTION SEQUENCE ELEMENT IS1111A"/>
    <property type="match status" value="1"/>
</dbReference>
<protein>
    <submittedName>
        <fullName evidence="3">Transposase</fullName>
    </submittedName>
</protein>
<dbReference type="EMBL" id="VFPA01000003">
    <property type="protein sequence ID" value="TQM09653.1"/>
    <property type="molecule type" value="Genomic_DNA"/>
</dbReference>
<name>A0A543DJZ3_9PSEU</name>
<dbReference type="PANTHER" id="PTHR33055:SF16">
    <property type="entry name" value="TRANSPOSASE FOR INSERTION SEQUENCE ELEMENT IS1547"/>
    <property type="match status" value="1"/>
</dbReference>
<dbReference type="Pfam" id="PF02371">
    <property type="entry name" value="Transposase_20"/>
    <property type="match status" value="1"/>
</dbReference>
<feature type="domain" description="Transposase IS110-like N-terminal" evidence="1">
    <location>
        <begin position="4"/>
        <end position="156"/>
    </location>
</feature>
<dbReference type="InterPro" id="IPR003346">
    <property type="entry name" value="Transposase_20"/>
</dbReference>
<dbReference type="InterPro" id="IPR002525">
    <property type="entry name" value="Transp_IS110-like_N"/>
</dbReference>
<organism evidence="3 4">
    <name type="scientific">Pseudonocardia kunmingensis</name>
    <dbReference type="NCBI Taxonomy" id="630975"/>
    <lineage>
        <taxon>Bacteria</taxon>
        <taxon>Bacillati</taxon>
        <taxon>Actinomycetota</taxon>
        <taxon>Actinomycetes</taxon>
        <taxon>Pseudonocardiales</taxon>
        <taxon>Pseudonocardiaceae</taxon>
        <taxon>Pseudonocardia</taxon>
    </lineage>
</organism>
<evidence type="ECO:0000259" key="1">
    <source>
        <dbReference type="Pfam" id="PF01548"/>
    </source>
</evidence>
<comment type="caution">
    <text evidence="3">The sequence shown here is derived from an EMBL/GenBank/DDBJ whole genome shotgun (WGS) entry which is preliminary data.</text>
</comment>